<accession>A0A382I2J5</accession>
<keyword evidence="5 6" id="KW-0472">Membrane</keyword>
<organism evidence="7">
    <name type="scientific">marine metagenome</name>
    <dbReference type="NCBI Taxonomy" id="408172"/>
    <lineage>
        <taxon>unclassified sequences</taxon>
        <taxon>metagenomes</taxon>
        <taxon>ecological metagenomes</taxon>
    </lineage>
</organism>
<feature type="transmembrane region" description="Helical" evidence="6">
    <location>
        <begin position="122"/>
        <end position="150"/>
    </location>
</feature>
<keyword evidence="3 6" id="KW-0812">Transmembrane</keyword>
<dbReference type="PANTHER" id="PTHR42948">
    <property type="entry name" value="TRANSPORTER"/>
    <property type="match status" value="1"/>
</dbReference>
<proteinExistence type="predicted"/>
<dbReference type="AlphaFoldDB" id="A0A382I2J5"/>
<name>A0A382I2J5_9ZZZZ</name>
<sequence>MAGELLIGRRGHRSPINSVSSLIRDENAKPFWHAIGWISTLVPVLGLSYYAVVAAWAIDYLGLAAADSFNGFDGASSANTFNARIDRPIYQASLHAVFIAATVWVVANGINRGIERATKILMPALFGVLLIIVFYGMVAGDFAAAVRFLFNPDFDSLTSESVLVALGQALFSLGIGVGL</sequence>
<evidence type="ECO:0000256" key="3">
    <source>
        <dbReference type="ARBA" id="ARBA00022692"/>
    </source>
</evidence>
<dbReference type="InterPro" id="IPR037272">
    <property type="entry name" value="SNS_sf"/>
</dbReference>
<feature type="transmembrane region" description="Helical" evidence="6">
    <location>
        <begin position="34"/>
        <end position="58"/>
    </location>
</feature>
<keyword evidence="4 6" id="KW-1133">Transmembrane helix</keyword>
<feature type="transmembrane region" description="Helical" evidence="6">
    <location>
        <begin position="162"/>
        <end position="178"/>
    </location>
</feature>
<gene>
    <name evidence="7" type="ORF">METZ01_LOCUS246373</name>
</gene>
<evidence type="ECO:0000313" key="7">
    <source>
        <dbReference type="EMBL" id="SVB93519.1"/>
    </source>
</evidence>
<comment type="subcellular location">
    <subcellularLocation>
        <location evidence="1">Membrane</location>
        <topology evidence="1">Multi-pass membrane protein</topology>
    </subcellularLocation>
</comment>
<reference evidence="7" key="1">
    <citation type="submission" date="2018-05" db="EMBL/GenBank/DDBJ databases">
        <authorList>
            <person name="Lanie J.A."/>
            <person name="Ng W.-L."/>
            <person name="Kazmierczak K.M."/>
            <person name="Andrzejewski T.M."/>
            <person name="Davidsen T.M."/>
            <person name="Wayne K.J."/>
            <person name="Tettelin H."/>
            <person name="Glass J.I."/>
            <person name="Rusch D."/>
            <person name="Podicherti R."/>
            <person name="Tsui H.-C.T."/>
            <person name="Winkler M.E."/>
        </authorList>
    </citation>
    <scope>NUCLEOTIDE SEQUENCE</scope>
</reference>
<evidence type="ECO:0000256" key="5">
    <source>
        <dbReference type="ARBA" id="ARBA00023136"/>
    </source>
</evidence>
<evidence type="ECO:0000256" key="2">
    <source>
        <dbReference type="ARBA" id="ARBA00022448"/>
    </source>
</evidence>
<evidence type="ECO:0000256" key="6">
    <source>
        <dbReference type="SAM" id="Phobius"/>
    </source>
</evidence>
<dbReference type="GO" id="GO:0016020">
    <property type="term" value="C:membrane"/>
    <property type="evidence" value="ECO:0007669"/>
    <property type="project" value="UniProtKB-SubCell"/>
</dbReference>
<dbReference type="EMBL" id="UINC01064652">
    <property type="protein sequence ID" value="SVB93519.1"/>
    <property type="molecule type" value="Genomic_DNA"/>
</dbReference>
<dbReference type="Pfam" id="PF00209">
    <property type="entry name" value="SNF"/>
    <property type="match status" value="1"/>
</dbReference>
<dbReference type="PANTHER" id="PTHR42948:SF1">
    <property type="entry name" value="TRANSPORTER"/>
    <property type="match status" value="1"/>
</dbReference>
<protein>
    <submittedName>
        <fullName evidence="7">Uncharacterized protein</fullName>
    </submittedName>
</protein>
<keyword evidence="2" id="KW-0813">Transport</keyword>
<evidence type="ECO:0000256" key="1">
    <source>
        <dbReference type="ARBA" id="ARBA00004141"/>
    </source>
</evidence>
<dbReference type="InterPro" id="IPR000175">
    <property type="entry name" value="Na/ntran_symport"/>
</dbReference>
<feature type="non-terminal residue" evidence="7">
    <location>
        <position position="179"/>
    </location>
</feature>
<evidence type="ECO:0000256" key="4">
    <source>
        <dbReference type="ARBA" id="ARBA00022989"/>
    </source>
</evidence>
<feature type="transmembrane region" description="Helical" evidence="6">
    <location>
        <begin position="89"/>
        <end position="110"/>
    </location>
</feature>
<dbReference type="PROSITE" id="PS50267">
    <property type="entry name" value="NA_NEUROTRAN_SYMP_3"/>
    <property type="match status" value="1"/>
</dbReference>
<dbReference type="SUPFAM" id="SSF161070">
    <property type="entry name" value="SNF-like"/>
    <property type="match status" value="1"/>
</dbReference>